<keyword evidence="2" id="KW-1185">Reference proteome</keyword>
<evidence type="ECO:0000313" key="1">
    <source>
        <dbReference type="EMBL" id="TCT28160.1"/>
    </source>
</evidence>
<accession>A0A4V2V317</accession>
<reference evidence="1 2" key="1">
    <citation type="submission" date="2019-03" db="EMBL/GenBank/DDBJ databases">
        <title>Freshwater and sediment microbial communities from various areas in North America, analyzing microbe dynamics in response to fracking.</title>
        <authorList>
            <person name="Lamendella R."/>
        </authorList>
    </citation>
    <scope>NUCLEOTIDE SEQUENCE [LARGE SCALE GENOMIC DNA]</scope>
    <source>
        <strain evidence="1 2">175.2</strain>
    </source>
</reference>
<protein>
    <submittedName>
        <fullName evidence="1">Uncharacterized protein</fullName>
    </submittedName>
</protein>
<dbReference type="OrthoDB" id="8265479at2"/>
<dbReference type="Proteomes" id="UP000295097">
    <property type="component" value="Unassembled WGS sequence"/>
</dbReference>
<evidence type="ECO:0000313" key="2">
    <source>
        <dbReference type="Proteomes" id="UP000295097"/>
    </source>
</evidence>
<dbReference type="RefSeq" id="WP_132314286.1">
    <property type="nucleotide sequence ID" value="NZ_SMAR01000066.1"/>
</dbReference>
<proteinExistence type="predicted"/>
<comment type="caution">
    <text evidence="1">The sequence shown here is derived from an EMBL/GenBank/DDBJ whole genome shotgun (WGS) entry which is preliminary data.</text>
</comment>
<organism evidence="1 2">
    <name type="scientific">Martelella mediterranea</name>
    <dbReference type="NCBI Taxonomy" id="293089"/>
    <lineage>
        <taxon>Bacteria</taxon>
        <taxon>Pseudomonadati</taxon>
        <taxon>Pseudomonadota</taxon>
        <taxon>Alphaproteobacteria</taxon>
        <taxon>Hyphomicrobiales</taxon>
        <taxon>Aurantimonadaceae</taxon>
        <taxon>Martelella</taxon>
    </lineage>
</organism>
<name>A0A4V2V317_9HYPH</name>
<sequence>MIYPLEAIFDHLPISKFVLDVQRNDELSGQGSGELLAAELAPPLWKATITLDDGRNNDLKRAAALIRSLSGSRDAFMVCDPTSLWPQDDFEGRILGAANVQVRATGADRSVALLSGFPAGYLMSIGDKIQFIQGSLTSYHEVRGTVSANAGGLVDLPVFPLLPFSLTTAANVTLIRPAFAAIVTTGGHKPGTASSSLTRGGQIEVIQKRKPS</sequence>
<gene>
    <name evidence="1" type="ORF">EDC90_106610</name>
</gene>
<dbReference type="AlphaFoldDB" id="A0A4V2V317"/>
<dbReference type="EMBL" id="SMAR01000066">
    <property type="protein sequence ID" value="TCT28160.1"/>
    <property type="molecule type" value="Genomic_DNA"/>
</dbReference>